<evidence type="ECO:0000313" key="2">
    <source>
        <dbReference type="Proteomes" id="UP000019277"/>
    </source>
</evidence>
<dbReference type="eggNOG" id="COG5184">
    <property type="taxonomic scope" value="Bacteria"/>
</dbReference>
<dbReference type="PROSITE" id="PS50012">
    <property type="entry name" value="RCC1_3"/>
    <property type="match status" value="1"/>
</dbReference>
<evidence type="ECO:0000313" key="1">
    <source>
        <dbReference type="EMBL" id="EWC59571.1"/>
    </source>
</evidence>
<dbReference type="PANTHER" id="PTHR45982:SF1">
    <property type="entry name" value="REGULATOR OF CHROMOSOME CONDENSATION"/>
    <property type="match status" value="1"/>
</dbReference>
<name>W7IT45_9PSEU</name>
<dbReference type="InterPro" id="IPR000408">
    <property type="entry name" value="Reg_chr_condens"/>
</dbReference>
<dbReference type="Proteomes" id="UP000019277">
    <property type="component" value="Unassembled WGS sequence"/>
</dbReference>
<accession>W7IT45</accession>
<comment type="caution">
    <text evidence="1">The sequence shown here is derived from an EMBL/GenBank/DDBJ whole genome shotgun (WGS) entry which is preliminary data.</text>
</comment>
<dbReference type="PATRIC" id="fig|909613.9.peg.5109"/>
<dbReference type="OrthoDB" id="9796385at2"/>
<dbReference type="AlphaFoldDB" id="W7IT45"/>
<keyword evidence="2" id="KW-1185">Reference proteome</keyword>
<proteinExistence type="predicted"/>
<gene>
    <name evidence="1" type="ORF">UO65_5112</name>
</gene>
<dbReference type="Pfam" id="PF13540">
    <property type="entry name" value="RCC1_2"/>
    <property type="match status" value="3"/>
</dbReference>
<dbReference type="RefSeq" id="WP_052021750.1">
    <property type="nucleotide sequence ID" value="NZ_AYXG01000197.1"/>
</dbReference>
<protein>
    <submittedName>
        <fullName evidence="1">BNR repeat domain protein</fullName>
    </submittedName>
</protein>
<dbReference type="Gene3D" id="2.130.10.30">
    <property type="entry name" value="Regulator of chromosome condensation 1/beta-lactamase-inhibitor protein II"/>
    <property type="match status" value="1"/>
</dbReference>
<dbReference type="InterPro" id="IPR051553">
    <property type="entry name" value="Ran_GTPase-activating"/>
</dbReference>
<dbReference type="GO" id="GO:0005085">
    <property type="term" value="F:guanyl-nucleotide exchange factor activity"/>
    <property type="evidence" value="ECO:0007669"/>
    <property type="project" value="TreeGrafter"/>
</dbReference>
<sequence>MKSTTGLFGLRAKALAVAAGVITSVVLTPGVAHAYTGQVIGWTSPADPVRNVPTSLSSGATAIAVGGGHALAVKNGGVIAWGHNAYGQTGVPAVATSGVTAVAAGASHSLALKNGGVIAWGDNTSGGATVPAAATSGVVAIGAGWSFSVALKSTGTVVAWGNVPAGLNGATGIKAISVNVLDAILVRNDNSLAQYTLVNYTPAPPNTAGLPVKQVAAGVSVHIGLTNDGHTFAWDTEGEPVDLPASMQSGVKSVAASWTHLLTVGNDGAVRVVWLYDYSLVTLPSSFTSGVDKALLGVDSNNETWVVATK</sequence>
<organism evidence="1 2">
    <name type="scientific">Actinokineospora spheciospongiae</name>
    <dbReference type="NCBI Taxonomy" id="909613"/>
    <lineage>
        <taxon>Bacteria</taxon>
        <taxon>Bacillati</taxon>
        <taxon>Actinomycetota</taxon>
        <taxon>Actinomycetes</taxon>
        <taxon>Pseudonocardiales</taxon>
        <taxon>Pseudonocardiaceae</taxon>
        <taxon>Actinokineospora</taxon>
    </lineage>
</organism>
<reference evidence="1 2" key="1">
    <citation type="journal article" date="2014" name="Genome Announc.">
        <title>Draft Genome Sequence of the Antitrypanosomally Active Sponge-Associated Bacterium Actinokineospora sp. Strain EG49.</title>
        <authorList>
            <person name="Harjes J."/>
            <person name="Ryu T."/>
            <person name="Abdelmohsen U.R."/>
            <person name="Moitinho-Silva L."/>
            <person name="Horn H."/>
            <person name="Ravasi T."/>
            <person name="Hentschel U."/>
        </authorList>
    </citation>
    <scope>NUCLEOTIDE SEQUENCE [LARGE SCALE GENOMIC DNA]</scope>
    <source>
        <strain evidence="1 2">EG49</strain>
    </source>
</reference>
<dbReference type="EMBL" id="AYXG01000197">
    <property type="protein sequence ID" value="EWC59571.1"/>
    <property type="molecule type" value="Genomic_DNA"/>
</dbReference>
<dbReference type="SUPFAM" id="SSF50985">
    <property type="entry name" value="RCC1/BLIP-II"/>
    <property type="match status" value="1"/>
</dbReference>
<dbReference type="GO" id="GO:0005737">
    <property type="term" value="C:cytoplasm"/>
    <property type="evidence" value="ECO:0007669"/>
    <property type="project" value="TreeGrafter"/>
</dbReference>
<dbReference type="STRING" id="909613.UO65_5112"/>
<dbReference type="InterPro" id="IPR009091">
    <property type="entry name" value="RCC1/BLIP-II"/>
</dbReference>
<dbReference type="PANTHER" id="PTHR45982">
    <property type="entry name" value="REGULATOR OF CHROMOSOME CONDENSATION"/>
    <property type="match status" value="1"/>
</dbReference>